<dbReference type="Proteomes" id="UP001499930">
    <property type="component" value="Unassembled WGS sequence"/>
</dbReference>
<protein>
    <submittedName>
        <fullName evidence="2">Uncharacterized protein</fullName>
    </submittedName>
</protein>
<evidence type="ECO:0000313" key="2">
    <source>
        <dbReference type="EMBL" id="GAA3034044.1"/>
    </source>
</evidence>
<comment type="caution">
    <text evidence="2">The sequence shown here is derived from an EMBL/GenBank/DDBJ whole genome shotgun (WGS) entry which is preliminary data.</text>
</comment>
<gene>
    <name evidence="2" type="ORF">GCM10017559_71890</name>
</gene>
<name>A0ABP6L6M3_9ACTN</name>
<sequence length="78" mass="8706">MDIGHDDHLTAYTHGLHEPEEPARSHSGTTDVCRWAGAPHREPGERPIYLIVAAYTPADWYRLPTPRGSCGRLEARVS</sequence>
<evidence type="ECO:0000313" key="3">
    <source>
        <dbReference type="Proteomes" id="UP001499930"/>
    </source>
</evidence>
<proteinExistence type="predicted"/>
<feature type="region of interest" description="Disordered" evidence="1">
    <location>
        <begin position="1"/>
        <end position="30"/>
    </location>
</feature>
<organism evidence="2 3">
    <name type="scientific">Streptosporangium longisporum</name>
    <dbReference type="NCBI Taxonomy" id="46187"/>
    <lineage>
        <taxon>Bacteria</taxon>
        <taxon>Bacillati</taxon>
        <taxon>Actinomycetota</taxon>
        <taxon>Actinomycetes</taxon>
        <taxon>Streptosporangiales</taxon>
        <taxon>Streptosporangiaceae</taxon>
        <taxon>Streptosporangium</taxon>
    </lineage>
</organism>
<feature type="compositionally biased region" description="Basic and acidic residues" evidence="1">
    <location>
        <begin position="1"/>
        <end position="24"/>
    </location>
</feature>
<accession>A0ABP6L6M3</accession>
<reference evidence="3" key="1">
    <citation type="journal article" date="2019" name="Int. J. Syst. Evol. Microbiol.">
        <title>The Global Catalogue of Microorganisms (GCM) 10K type strain sequencing project: providing services to taxonomists for standard genome sequencing and annotation.</title>
        <authorList>
            <consortium name="The Broad Institute Genomics Platform"/>
            <consortium name="The Broad Institute Genome Sequencing Center for Infectious Disease"/>
            <person name="Wu L."/>
            <person name="Ma J."/>
        </authorList>
    </citation>
    <scope>NUCLEOTIDE SEQUENCE [LARGE SCALE GENOMIC DNA]</scope>
    <source>
        <strain evidence="3">JCM 3106</strain>
    </source>
</reference>
<dbReference type="EMBL" id="BAAAWD010000022">
    <property type="protein sequence ID" value="GAA3034044.1"/>
    <property type="molecule type" value="Genomic_DNA"/>
</dbReference>
<evidence type="ECO:0000256" key="1">
    <source>
        <dbReference type="SAM" id="MobiDB-lite"/>
    </source>
</evidence>
<keyword evidence="3" id="KW-1185">Reference proteome</keyword>